<organism evidence="2 3">
    <name type="scientific">Araneus ventricosus</name>
    <name type="common">Orbweaver spider</name>
    <name type="synonym">Epeira ventricosa</name>
    <dbReference type="NCBI Taxonomy" id="182803"/>
    <lineage>
        <taxon>Eukaryota</taxon>
        <taxon>Metazoa</taxon>
        <taxon>Ecdysozoa</taxon>
        <taxon>Arthropoda</taxon>
        <taxon>Chelicerata</taxon>
        <taxon>Arachnida</taxon>
        <taxon>Araneae</taxon>
        <taxon>Araneomorphae</taxon>
        <taxon>Entelegynae</taxon>
        <taxon>Araneoidea</taxon>
        <taxon>Araneidae</taxon>
        <taxon>Araneus</taxon>
    </lineage>
</organism>
<name>A0A4Y2RH21_ARAVE</name>
<gene>
    <name evidence="2" type="ORF">AVEN_175722_1</name>
</gene>
<dbReference type="AlphaFoldDB" id="A0A4Y2RH21"/>
<reference evidence="2 3" key="1">
    <citation type="journal article" date="2019" name="Sci. Rep.">
        <title>Orb-weaving spider Araneus ventricosus genome elucidates the spidroin gene catalogue.</title>
        <authorList>
            <person name="Kono N."/>
            <person name="Nakamura H."/>
            <person name="Ohtoshi R."/>
            <person name="Moran D.A.P."/>
            <person name="Shinohara A."/>
            <person name="Yoshida Y."/>
            <person name="Fujiwara M."/>
            <person name="Mori M."/>
            <person name="Tomita M."/>
            <person name="Arakawa K."/>
        </authorList>
    </citation>
    <scope>NUCLEOTIDE SEQUENCE [LARGE SCALE GENOMIC DNA]</scope>
</reference>
<dbReference type="CDD" id="cd14267">
    <property type="entry name" value="Rif1_CTD_C-II_like"/>
    <property type="match status" value="1"/>
</dbReference>
<proteinExistence type="predicted"/>
<accession>A0A4Y2RH21</accession>
<dbReference type="OrthoDB" id="6436085at2759"/>
<evidence type="ECO:0000313" key="2">
    <source>
        <dbReference type="EMBL" id="GBN75087.1"/>
    </source>
</evidence>
<feature type="compositionally biased region" description="Acidic residues" evidence="1">
    <location>
        <begin position="147"/>
        <end position="156"/>
    </location>
</feature>
<feature type="region of interest" description="Disordered" evidence="1">
    <location>
        <begin position="135"/>
        <end position="161"/>
    </location>
</feature>
<protein>
    <submittedName>
        <fullName evidence="2">Uncharacterized protein</fullName>
    </submittedName>
</protein>
<sequence>MFLWCGYLKNEVAETNIPPSDEIPSSSEYQNSDNLTDYSHLPISPLLVNCEESISCIIKDLTSPTWVQALMTLLLAKNIKTIGDLCKLNVHELKALPIKSPKVSCLHKALLAHLQRTQEVTASKFNSVEDWCTDASSSESKNKENEPDVNQEDEKMDESISSEALESIAGELLTNDRIGQLKRETLLALSKKCFQEVTKRLEDH</sequence>
<evidence type="ECO:0000313" key="3">
    <source>
        <dbReference type="Proteomes" id="UP000499080"/>
    </source>
</evidence>
<dbReference type="EMBL" id="BGPR01017093">
    <property type="protein sequence ID" value="GBN75087.1"/>
    <property type="molecule type" value="Genomic_DNA"/>
</dbReference>
<keyword evidence="3" id="KW-1185">Reference proteome</keyword>
<evidence type="ECO:0000256" key="1">
    <source>
        <dbReference type="SAM" id="MobiDB-lite"/>
    </source>
</evidence>
<dbReference type="Proteomes" id="UP000499080">
    <property type="component" value="Unassembled WGS sequence"/>
</dbReference>
<comment type="caution">
    <text evidence="2">The sequence shown here is derived from an EMBL/GenBank/DDBJ whole genome shotgun (WGS) entry which is preliminary data.</text>
</comment>